<keyword evidence="1" id="KW-1133">Transmembrane helix</keyword>
<gene>
    <name evidence="2" type="ORF">D6C84_06617</name>
</gene>
<evidence type="ECO:0000313" key="3">
    <source>
        <dbReference type="Proteomes" id="UP000310039"/>
    </source>
</evidence>
<comment type="caution">
    <text evidence="2">The sequence shown here is derived from an EMBL/GenBank/DDBJ whole genome shotgun (WGS) entry which is preliminary data.</text>
</comment>
<dbReference type="Proteomes" id="UP000310039">
    <property type="component" value="Unassembled WGS sequence"/>
</dbReference>
<protein>
    <submittedName>
        <fullName evidence="2">Uncharacterized protein</fullName>
    </submittedName>
</protein>
<feature type="transmembrane region" description="Helical" evidence="1">
    <location>
        <begin position="56"/>
        <end position="77"/>
    </location>
</feature>
<sequence length="177" mass="19547">MLLRCPLNMGVHGPQPLACSPLFESRFRTFVKLVSRHALVLYLSLRIASIHKIKTCLVDLLLVACVIIHVFGLAAAAKFCGPGSLNLIPYPCHVCSCSRRVQGSGAIPFGRNVWRRSQLPEQPDTGPLGMKTLHQTISLLVLCSSLHPGSHRNQHITEDEQGNHCWIYRIAFVAAAF</sequence>
<dbReference type="AlphaFoldDB" id="A0A4S9XNM2"/>
<name>A0A4S9XNM2_AURPU</name>
<organism evidence="2 3">
    <name type="scientific">Aureobasidium pullulans</name>
    <name type="common">Black yeast</name>
    <name type="synonym">Pullularia pullulans</name>
    <dbReference type="NCBI Taxonomy" id="5580"/>
    <lineage>
        <taxon>Eukaryota</taxon>
        <taxon>Fungi</taxon>
        <taxon>Dikarya</taxon>
        <taxon>Ascomycota</taxon>
        <taxon>Pezizomycotina</taxon>
        <taxon>Dothideomycetes</taxon>
        <taxon>Dothideomycetidae</taxon>
        <taxon>Dothideales</taxon>
        <taxon>Saccotheciaceae</taxon>
        <taxon>Aureobasidium</taxon>
    </lineage>
</organism>
<keyword evidence="1" id="KW-0472">Membrane</keyword>
<evidence type="ECO:0000313" key="2">
    <source>
        <dbReference type="EMBL" id="THZ81435.1"/>
    </source>
</evidence>
<reference evidence="2 3" key="1">
    <citation type="submission" date="2018-10" db="EMBL/GenBank/DDBJ databases">
        <title>Fifty Aureobasidium pullulans genomes reveal a recombining polyextremotolerant generalist.</title>
        <authorList>
            <person name="Gostincar C."/>
            <person name="Turk M."/>
            <person name="Zajc J."/>
            <person name="Gunde-Cimerman N."/>
        </authorList>
    </citation>
    <scope>NUCLEOTIDE SEQUENCE [LARGE SCALE GENOMIC DNA]</scope>
    <source>
        <strain evidence="2 3">EXF-3403</strain>
    </source>
</reference>
<dbReference type="EMBL" id="QZBT01000101">
    <property type="protein sequence ID" value="THZ81435.1"/>
    <property type="molecule type" value="Genomic_DNA"/>
</dbReference>
<evidence type="ECO:0000256" key="1">
    <source>
        <dbReference type="SAM" id="Phobius"/>
    </source>
</evidence>
<accession>A0A4S9XNM2</accession>
<keyword evidence="1" id="KW-0812">Transmembrane</keyword>
<proteinExistence type="predicted"/>